<evidence type="ECO:0000256" key="3">
    <source>
        <dbReference type="ARBA" id="ARBA00022741"/>
    </source>
</evidence>
<evidence type="ECO:0000313" key="8">
    <source>
        <dbReference type="Proteomes" id="UP001470230"/>
    </source>
</evidence>
<dbReference type="Pfam" id="PF07714">
    <property type="entry name" value="PK_Tyr_Ser-Thr"/>
    <property type="match status" value="1"/>
</dbReference>
<name>A0ABR2HMH0_9EUKA</name>
<proteinExistence type="predicted"/>
<keyword evidence="3" id="KW-0547">Nucleotide-binding</keyword>
<organism evidence="7 8">
    <name type="scientific">Tritrichomonas musculus</name>
    <dbReference type="NCBI Taxonomy" id="1915356"/>
    <lineage>
        <taxon>Eukaryota</taxon>
        <taxon>Metamonada</taxon>
        <taxon>Parabasalia</taxon>
        <taxon>Tritrichomonadida</taxon>
        <taxon>Tritrichomonadidae</taxon>
        <taxon>Tritrichomonas</taxon>
    </lineage>
</organism>
<dbReference type="Gene3D" id="1.10.510.10">
    <property type="entry name" value="Transferase(Phosphotransferase) domain 1"/>
    <property type="match status" value="1"/>
</dbReference>
<keyword evidence="8" id="KW-1185">Reference proteome</keyword>
<protein>
    <recommendedName>
        <fullName evidence="6">Protein kinase domain-containing protein</fullName>
    </recommendedName>
</protein>
<reference evidence="7 8" key="1">
    <citation type="submission" date="2024-04" db="EMBL/GenBank/DDBJ databases">
        <title>Tritrichomonas musculus Genome.</title>
        <authorList>
            <person name="Alves-Ferreira E."/>
            <person name="Grigg M."/>
            <person name="Lorenzi H."/>
            <person name="Galac M."/>
        </authorList>
    </citation>
    <scope>NUCLEOTIDE SEQUENCE [LARGE SCALE GENOMIC DNA]</scope>
    <source>
        <strain evidence="7 8">EAF2021</strain>
    </source>
</reference>
<evidence type="ECO:0000313" key="7">
    <source>
        <dbReference type="EMBL" id="KAK8849859.1"/>
    </source>
</evidence>
<evidence type="ECO:0000256" key="5">
    <source>
        <dbReference type="ARBA" id="ARBA00022840"/>
    </source>
</evidence>
<accession>A0ABR2HMH0</accession>
<keyword evidence="5" id="KW-0067">ATP-binding</keyword>
<comment type="caution">
    <text evidence="7">The sequence shown here is derived from an EMBL/GenBank/DDBJ whole genome shotgun (WGS) entry which is preliminary data.</text>
</comment>
<dbReference type="PROSITE" id="PS50011">
    <property type="entry name" value="PROTEIN_KINASE_DOM"/>
    <property type="match status" value="1"/>
</dbReference>
<keyword evidence="2" id="KW-0808">Transferase</keyword>
<keyword evidence="4" id="KW-0418">Kinase</keyword>
<evidence type="ECO:0000256" key="2">
    <source>
        <dbReference type="ARBA" id="ARBA00022679"/>
    </source>
</evidence>
<sequence length="127" mass="14507">MSNTDFLDKNTFGQISEKIEGEDYRNKTDVYSFGVILYRIFYGSLPKQSLKDKTNGVKIAINNPTPPVSDFCADLIKKCLESSPSKRPSFSKILQLVREKSFMLATDVDPSLIKKRDEELEKFESNK</sequence>
<keyword evidence="1" id="KW-0723">Serine/threonine-protein kinase</keyword>
<feature type="domain" description="Protein kinase" evidence="6">
    <location>
        <begin position="1"/>
        <end position="103"/>
    </location>
</feature>
<dbReference type="InterPro" id="IPR000719">
    <property type="entry name" value="Prot_kinase_dom"/>
</dbReference>
<evidence type="ECO:0000256" key="4">
    <source>
        <dbReference type="ARBA" id="ARBA00022777"/>
    </source>
</evidence>
<dbReference type="Proteomes" id="UP001470230">
    <property type="component" value="Unassembled WGS sequence"/>
</dbReference>
<dbReference type="PANTHER" id="PTHR24345:SF0">
    <property type="entry name" value="CELL CYCLE SERINE_THREONINE-PROTEIN KINASE CDC5_MSD2"/>
    <property type="match status" value="1"/>
</dbReference>
<dbReference type="InterPro" id="IPR011009">
    <property type="entry name" value="Kinase-like_dom_sf"/>
</dbReference>
<dbReference type="PANTHER" id="PTHR24345">
    <property type="entry name" value="SERINE/THREONINE-PROTEIN KINASE PLK"/>
    <property type="match status" value="1"/>
</dbReference>
<evidence type="ECO:0000259" key="6">
    <source>
        <dbReference type="PROSITE" id="PS50011"/>
    </source>
</evidence>
<gene>
    <name evidence="7" type="ORF">M9Y10_018445</name>
</gene>
<evidence type="ECO:0000256" key="1">
    <source>
        <dbReference type="ARBA" id="ARBA00022527"/>
    </source>
</evidence>
<dbReference type="InterPro" id="IPR001245">
    <property type="entry name" value="Ser-Thr/Tyr_kinase_cat_dom"/>
</dbReference>
<dbReference type="SUPFAM" id="SSF56112">
    <property type="entry name" value="Protein kinase-like (PK-like)"/>
    <property type="match status" value="1"/>
</dbReference>
<dbReference type="EMBL" id="JAPFFF010000025">
    <property type="protein sequence ID" value="KAK8849859.1"/>
    <property type="molecule type" value="Genomic_DNA"/>
</dbReference>